<dbReference type="Proteomes" id="UP001612741">
    <property type="component" value="Unassembled WGS sequence"/>
</dbReference>
<dbReference type="RefSeq" id="WP_397092058.1">
    <property type="nucleotide sequence ID" value="NZ_JBITGY010000022.1"/>
</dbReference>
<name>A0ABW7ZC38_9ACTN</name>
<feature type="domain" description="AB hydrolase-1" evidence="6">
    <location>
        <begin position="110"/>
        <end position="485"/>
    </location>
</feature>
<dbReference type="InterPro" id="IPR000073">
    <property type="entry name" value="AB_hydrolase_1"/>
</dbReference>
<accession>A0ABW7ZC38</accession>
<dbReference type="PANTHER" id="PTHR43248">
    <property type="entry name" value="2-SUCCINYL-6-HYDROXY-2,4-CYCLOHEXADIENE-1-CARBOXYLATE SYNTHASE"/>
    <property type="match status" value="1"/>
</dbReference>
<evidence type="ECO:0000256" key="1">
    <source>
        <dbReference type="ARBA" id="ARBA00010088"/>
    </source>
</evidence>
<protein>
    <submittedName>
        <fullName evidence="7">Alpha/beta hydrolase</fullName>
    </submittedName>
</protein>
<feature type="signal peptide" evidence="5">
    <location>
        <begin position="1"/>
        <end position="26"/>
    </location>
</feature>
<gene>
    <name evidence="7" type="ORF">ACIBG2_50685</name>
</gene>
<dbReference type="InterPro" id="IPR051601">
    <property type="entry name" value="Serine_prot/Carboxylest_S33"/>
</dbReference>
<dbReference type="EMBL" id="JBITGY010000022">
    <property type="protein sequence ID" value="MFI6505725.1"/>
    <property type="molecule type" value="Genomic_DNA"/>
</dbReference>
<keyword evidence="8" id="KW-1185">Reference proteome</keyword>
<comment type="similarity">
    <text evidence="1">Belongs to the peptidase S33 family.</text>
</comment>
<evidence type="ECO:0000256" key="2">
    <source>
        <dbReference type="ARBA" id="ARBA00022729"/>
    </source>
</evidence>
<dbReference type="InterPro" id="IPR029058">
    <property type="entry name" value="AB_hydrolase_fold"/>
</dbReference>
<feature type="region of interest" description="Disordered" evidence="4">
    <location>
        <begin position="517"/>
        <end position="542"/>
    </location>
</feature>
<feature type="compositionally biased region" description="Basic and acidic residues" evidence="4">
    <location>
        <begin position="532"/>
        <end position="542"/>
    </location>
</feature>
<evidence type="ECO:0000313" key="7">
    <source>
        <dbReference type="EMBL" id="MFI6505725.1"/>
    </source>
</evidence>
<dbReference type="SUPFAM" id="SSF53474">
    <property type="entry name" value="alpha/beta-Hydrolases"/>
    <property type="match status" value="1"/>
</dbReference>
<proteinExistence type="inferred from homology"/>
<evidence type="ECO:0000313" key="8">
    <source>
        <dbReference type="Proteomes" id="UP001612741"/>
    </source>
</evidence>
<dbReference type="Gene3D" id="3.40.50.1820">
    <property type="entry name" value="alpha/beta hydrolase"/>
    <property type="match status" value="2"/>
</dbReference>
<comment type="caution">
    <text evidence="7">The sequence shown here is derived from an EMBL/GenBank/DDBJ whole genome shotgun (WGS) entry which is preliminary data.</text>
</comment>
<dbReference type="PANTHER" id="PTHR43248:SF29">
    <property type="entry name" value="TRIPEPTIDYL AMINOPEPTIDASE"/>
    <property type="match status" value="1"/>
</dbReference>
<keyword evidence="2 5" id="KW-0732">Signal</keyword>
<evidence type="ECO:0000256" key="4">
    <source>
        <dbReference type="SAM" id="MobiDB-lite"/>
    </source>
</evidence>
<feature type="chain" id="PRO_5046992477" evidence="5">
    <location>
        <begin position="27"/>
        <end position="542"/>
    </location>
</feature>
<dbReference type="Pfam" id="PF00561">
    <property type="entry name" value="Abhydrolase_1"/>
    <property type="match status" value="1"/>
</dbReference>
<evidence type="ECO:0000256" key="5">
    <source>
        <dbReference type="SAM" id="SignalP"/>
    </source>
</evidence>
<evidence type="ECO:0000256" key="3">
    <source>
        <dbReference type="ARBA" id="ARBA00022801"/>
    </source>
</evidence>
<keyword evidence="3 7" id="KW-0378">Hydrolase</keyword>
<evidence type="ECO:0000259" key="6">
    <source>
        <dbReference type="Pfam" id="PF00561"/>
    </source>
</evidence>
<dbReference type="GO" id="GO:0016787">
    <property type="term" value="F:hydrolase activity"/>
    <property type="evidence" value="ECO:0007669"/>
    <property type="project" value="UniProtKB-KW"/>
</dbReference>
<reference evidence="7 8" key="1">
    <citation type="submission" date="2024-10" db="EMBL/GenBank/DDBJ databases">
        <title>The Natural Products Discovery Center: Release of the First 8490 Sequenced Strains for Exploring Actinobacteria Biosynthetic Diversity.</title>
        <authorList>
            <person name="Kalkreuter E."/>
            <person name="Kautsar S.A."/>
            <person name="Yang D."/>
            <person name="Bader C.D."/>
            <person name="Teijaro C.N."/>
            <person name="Fluegel L."/>
            <person name="Davis C.M."/>
            <person name="Simpson J.R."/>
            <person name="Lauterbach L."/>
            <person name="Steele A.D."/>
            <person name="Gui C."/>
            <person name="Meng S."/>
            <person name="Li G."/>
            <person name="Viehrig K."/>
            <person name="Ye F."/>
            <person name="Su P."/>
            <person name="Kiefer A.F."/>
            <person name="Nichols A."/>
            <person name="Cepeda A.J."/>
            <person name="Yan W."/>
            <person name="Fan B."/>
            <person name="Jiang Y."/>
            <person name="Adhikari A."/>
            <person name="Zheng C.-J."/>
            <person name="Schuster L."/>
            <person name="Cowan T.M."/>
            <person name="Smanski M.J."/>
            <person name="Chevrette M.G."/>
            <person name="De Carvalho L.P.S."/>
            <person name="Shen B."/>
        </authorList>
    </citation>
    <scope>NUCLEOTIDE SEQUENCE [LARGE SCALE GENOMIC DNA]</scope>
    <source>
        <strain evidence="7 8">NPDC050545</strain>
    </source>
</reference>
<organism evidence="7 8">
    <name type="scientific">Nonomuraea typhae</name>
    <dbReference type="NCBI Taxonomy" id="2603600"/>
    <lineage>
        <taxon>Bacteria</taxon>
        <taxon>Bacillati</taxon>
        <taxon>Actinomycetota</taxon>
        <taxon>Actinomycetes</taxon>
        <taxon>Streptosporangiales</taxon>
        <taxon>Streptosporangiaceae</taxon>
        <taxon>Nonomuraea</taxon>
    </lineage>
</organism>
<sequence>MKRIVGIVAALAVLAVGTAGTEGALAAPAPVPQAHAGLTWGPCEKEASADDALGGADAGGTARAEAPAPAVECAMVRVPLDHREPMGQTIKIALNRVKGSVSRDHNHLGTLLVNPGGPGASGRELTKYVAAALPPKLAARYDVVGFDPRGVGASEPALRCVDAAEFYKPPRADAVPRTKADEQLLLDRARTYADRCGNLWAWMLPHMNTENAARDIDRIRAELGERQISYLGYSYGTYLGAAYATLFPSRVKRLVLDSSVDPKAVWYEANLAQDRSFDRRHRDFLTWAAENNKVYKLGRTAKQTSFAWYQMRSRLRERPAGGVVGPSELDDTFAVGGYTDAVWPALAQAWSRYVRKGEVEQLVNAYKQHGAREADDENGYAVYLSVQCRDAAWPLDWADWRKDMTELHRRAPFMTWPNAWYNAPCAFWSVPGGTPVKLQGSRDLPPILMVQSKGDAATPYVGSLNMRRLFPTSRMLVESGGNHGVSLAGNRCVDRALADYLTDGTLPRPGAACPALPSPRPAARMSSGLPQSHERLTEVIGR</sequence>